<feature type="domain" description="Beta-lactamase-related" evidence="1">
    <location>
        <begin position="386"/>
        <end position="718"/>
    </location>
</feature>
<sequence length="744" mass="81423">MTAIDDKYAALKAAGFDLGAPKGPETFCPDRTGRFRHYDHGSIYWHPTTGAHEVHGAIHAKWASLGWEESWLGYPRTDEGPAGTDGRISHFQHGDIKWTPTNGAVDQASVTWGAYWNRDAAFHKNKIAALHNDHRMVSLAVQRLSSSSVVYAAVWLKSSDTDQHEIHGVDEAGLAKFLETEAAQGHSIELISASGDGADRVWAATTRPGEPPLMWFPRMTDGASTDPGSLLAMNKIAQRNQAVLTSLTLFENSGASWAAGVYRRDPDTIPWSVYETHPTAPDDDMAKLPIQLAHGGRVELTAVSDDQWASLYRDDDIGPGASFSGLTPAEMDAKVETHRKLGYLPRHIDMGGTDDHRFSVIFKKRIDPLPRRLVITGTPVPELTVLDEAMAGYLKRTGIRAANLAVAQDHRLIYARAFTWSAQGYPIAQPQTSFRIGSESKVLTAILIRQLMEDPTTRPQFGDDSKIDHLLALDPPPGMTKTKGFEDITVLELIKHQTAVARNFASFDPEVVAAFGKSLPARSKLDFAAFMMCQPFDPPKGDYRNTNYLFLGALVQKLTGGMWFDALKSRVLTPLGLTLPTPSGSTLARRRPQEVLSHDWNMDLPASLMSADQPLVRSGYGNVNLEEVGDAIGGMAFPSCDLVKVLASFSKTSKHRLLNTYTPADIMFAGNATDGRVEWTHNGGLSNTDALMAIRDDGISWAVTYNAGAPQREMQPDYDELIDAVMDTLPTHDLFPSVGLAPLA</sequence>
<dbReference type="InterPro" id="IPR050491">
    <property type="entry name" value="AmpC-like"/>
</dbReference>
<dbReference type="InterPro" id="IPR012338">
    <property type="entry name" value="Beta-lactam/transpept-like"/>
</dbReference>
<dbReference type="OrthoDB" id="4561060at2"/>
<comment type="caution">
    <text evidence="2">The sequence shown here is derived from an EMBL/GenBank/DDBJ whole genome shotgun (WGS) entry which is preliminary data.</text>
</comment>
<dbReference type="Pfam" id="PF17660">
    <property type="entry name" value="BTRD1"/>
    <property type="match status" value="1"/>
</dbReference>
<dbReference type="PANTHER" id="PTHR46825:SF9">
    <property type="entry name" value="BETA-LACTAMASE-RELATED DOMAIN-CONTAINING PROTEIN"/>
    <property type="match status" value="1"/>
</dbReference>
<dbReference type="Gene3D" id="3.40.710.10">
    <property type="entry name" value="DD-peptidase/beta-lactamase superfamily"/>
    <property type="match status" value="1"/>
</dbReference>
<evidence type="ECO:0000313" key="3">
    <source>
        <dbReference type="Proteomes" id="UP000069620"/>
    </source>
</evidence>
<dbReference type="STRING" id="146020.RMCB_2464"/>
<evidence type="ECO:0000313" key="2">
    <source>
        <dbReference type="EMBL" id="GAS88368.1"/>
    </source>
</evidence>
<protein>
    <recommendedName>
        <fullName evidence="1">Beta-lactamase-related domain-containing protein</fullName>
    </recommendedName>
</protein>
<dbReference type="Pfam" id="PF08310">
    <property type="entry name" value="LGFP"/>
    <property type="match status" value="2"/>
</dbReference>
<evidence type="ECO:0000259" key="1">
    <source>
        <dbReference type="Pfam" id="PF00144"/>
    </source>
</evidence>
<reference evidence="3" key="1">
    <citation type="journal article" date="2016" name="Genome Announc.">
        <title>Draft Genome Sequences of Five Rapidly Growing Mycobacterium Species, M. thermoresistibile, M. fortuitum subsp. acetamidolyticum, M. canariasense, M. brisbanense, and M. novocastrense.</title>
        <authorList>
            <person name="Katahira K."/>
            <person name="Ogura Y."/>
            <person name="Gotoh Y."/>
            <person name="Hayashi T."/>
        </authorList>
    </citation>
    <scope>NUCLEOTIDE SEQUENCE [LARGE SCALE GENOMIC DNA]</scope>
    <source>
        <strain evidence="3">JCM15654</strain>
    </source>
</reference>
<dbReference type="InterPro" id="IPR001466">
    <property type="entry name" value="Beta-lactam-related"/>
</dbReference>
<organism evidence="2 3">
    <name type="scientific">Mycolicibacterium brisbanense</name>
    <dbReference type="NCBI Taxonomy" id="146020"/>
    <lineage>
        <taxon>Bacteria</taxon>
        <taxon>Bacillati</taxon>
        <taxon>Actinomycetota</taxon>
        <taxon>Actinomycetes</taxon>
        <taxon>Mycobacteriales</taxon>
        <taxon>Mycobacteriaceae</taxon>
        <taxon>Mycolicibacterium</taxon>
    </lineage>
</organism>
<dbReference type="PANTHER" id="PTHR46825">
    <property type="entry name" value="D-ALANYL-D-ALANINE-CARBOXYPEPTIDASE/ENDOPEPTIDASE AMPH"/>
    <property type="match status" value="1"/>
</dbReference>
<dbReference type="RefSeq" id="WP_062828999.1">
    <property type="nucleotide sequence ID" value="NZ_BCSX01000022.1"/>
</dbReference>
<dbReference type="SUPFAM" id="SSF56601">
    <property type="entry name" value="beta-lactamase/transpeptidase-like"/>
    <property type="match status" value="1"/>
</dbReference>
<dbReference type="Pfam" id="PF00144">
    <property type="entry name" value="Beta-lactamase"/>
    <property type="match status" value="1"/>
</dbReference>
<dbReference type="InterPro" id="IPR049511">
    <property type="entry name" value="PGH-like_rpt"/>
</dbReference>
<keyword evidence="3" id="KW-1185">Reference proteome</keyword>
<proteinExistence type="predicted"/>
<dbReference type="InterPro" id="IPR013207">
    <property type="entry name" value="LGFP"/>
</dbReference>
<dbReference type="Proteomes" id="UP000069620">
    <property type="component" value="Unassembled WGS sequence"/>
</dbReference>
<gene>
    <name evidence="2" type="ORF">RMCB_2464</name>
</gene>
<dbReference type="EMBL" id="BCSX01000022">
    <property type="protein sequence ID" value="GAS88368.1"/>
    <property type="molecule type" value="Genomic_DNA"/>
</dbReference>
<name>A0A124DZT4_9MYCO</name>
<reference evidence="3" key="2">
    <citation type="submission" date="2016-02" db="EMBL/GenBank/DDBJ databases">
        <title>Draft genome sequence of five rapidly growing Mycobacterium species.</title>
        <authorList>
            <person name="Katahira K."/>
            <person name="Gotou Y."/>
            <person name="Iida K."/>
            <person name="Ogura Y."/>
            <person name="Hayashi T."/>
        </authorList>
    </citation>
    <scope>NUCLEOTIDE SEQUENCE [LARGE SCALE GENOMIC DNA]</scope>
    <source>
        <strain evidence="3">JCM15654</strain>
    </source>
</reference>
<accession>A0A124DZT4</accession>
<dbReference type="AlphaFoldDB" id="A0A124DZT4"/>